<dbReference type="PANTHER" id="PTHR34068:SF2">
    <property type="entry name" value="UPF0145 PROTEIN SCO3412"/>
    <property type="match status" value="1"/>
</dbReference>
<comment type="caution">
    <text evidence="3">The sequence shown here is derived from an EMBL/GenBank/DDBJ whole genome shotgun (WGS) entry which is preliminary data.</text>
</comment>
<proteinExistence type="inferred from homology"/>
<dbReference type="Proteomes" id="UP000004245">
    <property type="component" value="Unassembled WGS sequence"/>
</dbReference>
<organism evidence="3 4">
    <name type="scientific">Prescottella equi ATCC 33707</name>
    <dbReference type="NCBI Taxonomy" id="525370"/>
    <lineage>
        <taxon>Bacteria</taxon>
        <taxon>Bacillati</taxon>
        <taxon>Actinomycetota</taxon>
        <taxon>Actinomycetes</taxon>
        <taxon>Mycobacteriales</taxon>
        <taxon>Nocardiaceae</taxon>
        <taxon>Prescottella</taxon>
    </lineage>
</organism>
<dbReference type="HOGENOM" id="CLU_1609496_0_0_11"/>
<dbReference type="HAMAP" id="MF_00338">
    <property type="entry name" value="UPF0145"/>
    <property type="match status" value="1"/>
</dbReference>
<dbReference type="Pfam" id="PF01906">
    <property type="entry name" value="YbjQ_1"/>
    <property type="match status" value="1"/>
</dbReference>
<keyword evidence="4" id="KW-1185">Reference proteome</keyword>
<gene>
    <name evidence="3" type="ORF">HMPREF0724_10846</name>
</gene>
<dbReference type="EMBL" id="ADNW02000005">
    <property type="protein sequence ID" value="EGD25632.1"/>
    <property type="molecule type" value="Genomic_DNA"/>
</dbReference>
<dbReference type="SUPFAM" id="SSF117782">
    <property type="entry name" value="YbjQ-like"/>
    <property type="match status" value="1"/>
</dbReference>
<evidence type="ECO:0000313" key="3">
    <source>
        <dbReference type="EMBL" id="EGD25632.1"/>
    </source>
</evidence>
<evidence type="ECO:0000256" key="2">
    <source>
        <dbReference type="HAMAP-Rule" id="MF_00338"/>
    </source>
</evidence>
<dbReference type="STRING" id="43767.A6I91_21850"/>
<reference evidence="3" key="1">
    <citation type="submission" date="2011-01" db="EMBL/GenBank/DDBJ databases">
        <authorList>
            <person name="Muzny D."/>
            <person name="Qin X."/>
            <person name="Buhay C."/>
            <person name="Dugan-Rocha S."/>
            <person name="Ding Y."/>
            <person name="Chen G."/>
            <person name="Hawes A."/>
            <person name="Holder M."/>
            <person name="Jhangiani S."/>
            <person name="Johnson A."/>
            <person name="Khan Z."/>
            <person name="Li Z."/>
            <person name="Liu W."/>
            <person name="Liu X."/>
            <person name="Perez L."/>
            <person name="Shen H."/>
            <person name="Wang Q."/>
            <person name="Watt J."/>
            <person name="Xi L."/>
            <person name="Xin Y."/>
            <person name="Zhou J."/>
            <person name="Deng J."/>
            <person name="Jiang H."/>
            <person name="Liu Y."/>
            <person name="Qu J."/>
            <person name="Song X.-Z."/>
            <person name="Zhang L."/>
            <person name="Villasana D."/>
            <person name="Johnson A."/>
            <person name="Liu J."/>
            <person name="Liyanage D."/>
            <person name="Lorensuhewa L."/>
            <person name="Robinson T."/>
            <person name="Song A."/>
            <person name="Song B.-B."/>
            <person name="Dinh H."/>
            <person name="Thornton R."/>
            <person name="Coyle M."/>
            <person name="Francisco L."/>
            <person name="Jackson L."/>
            <person name="Javaid M."/>
            <person name="Korchina V."/>
            <person name="Kovar C."/>
            <person name="Mata R."/>
            <person name="Mathew T."/>
            <person name="Ngo R."/>
            <person name="Nguyen L."/>
            <person name="Nguyen N."/>
            <person name="Okwuonu G."/>
            <person name="Ongeri F."/>
            <person name="Pham C."/>
            <person name="Simmons D."/>
            <person name="Wilczek-Boney K."/>
            <person name="Hale W."/>
            <person name="Jakkamsetti A."/>
            <person name="Pham P."/>
            <person name="Ruth R."/>
            <person name="San Lucas F."/>
            <person name="Warren J."/>
            <person name="Zhang J."/>
            <person name="Zhao Z."/>
            <person name="Zhou C."/>
            <person name="Zhu D."/>
            <person name="Lee S."/>
            <person name="Bess C."/>
            <person name="Blankenburg K."/>
            <person name="Forbes L."/>
            <person name="Fu Q."/>
            <person name="Gubbala S."/>
            <person name="Hirani K."/>
            <person name="Jayaseelan J.C."/>
            <person name="Lara F."/>
            <person name="Munidasa M."/>
            <person name="Palculict T."/>
            <person name="Patil S."/>
            <person name="Pu L.-L."/>
            <person name="Saada N."/>
            <person name="Tang L."/>
            <person name="Weissenberger G."/>
            <person name="Zhu Y."/>
            <person name="Hemphill L."/>
            <person name="Shang Y."/>
            <person name="Youmans B."/>
            <person name="Ayvaz T."/>
            <person name="Ross M."/>
            <person name="Santibanez J."/>
            <person name="Aqrawi P."/>
            <person name="Gross S."/>
            <person name="Joshi V."/>
            <person name="Fowler G."/>
            <person name="Nazareth L."/>
            <person name="Reid J."/>
            <person name="Worley K."/>
            <person name="Petrosino J."/>
            <person name="Highlander S."/>
            <person name="Gibbs R."/>
        </authorList>
    </citation>
    <scope>NUCLEOTIDE SEQUENCE [LARGE SCALE GENOMIC DNA]</scope>
    <source>
        <strain evidence="3">ATCC 33707</strain>
    </source>
</reference>
<comment type="similarity">
    <text evidence="1 2">Belongs to the UPF0145 family.</text>
</comment>
<dbReference type="InterPro" id="IPR002765">
    <property type="entry name" value="UPF0145_YbjQ-like"/>
</dbReference>
<name>E9SXJ5_RHOHA</name>
<accession>E9SXJ5</accession>
<dbReference type="Gene3D" id="3.30.110.70">
    <property type="entry name" value="Hypothetical protein apc22750. Chain B"/>
    <property type="match status" value="1"/>
</dbReference>
<sequence length="165" mass="17638">MSQLNAAGRRVERAGRRSAVVFRAMWIELAFSGSCVRSSNLVVMLVVTTNDIPGWEIQRVIGEVFGLTVRSRNIGSQIGAGLKSLVGGELQGMTKNLTESRNEAMSRLVAEAAQRGGNVIVAMRFETSDLGGNWSEICAYGTAAYAVPVTDAARQTAAELGYGPR</sequence>
<dbReference type="InterPro" id="IPR035439">
    <property type="entry name" value="UPF0145_dom_sf"/>
</dbReference>
<evidence type="ECO:0000313" key="4">
    <source>
        <dbReference type="Proteomes" id="UP000004245"/>
    </source>
</evidence>
<dbReference type="AlphaFoldDB" id="E9SXJ5"/>
<evidence type="ECO:0000256" key="1">
    <source>
        <dbReference type="ARBA" id="ARBA00010751"/>
    </source>
</evidence>
<dbReference type="PANTHER" id="PTHR34068">
    <property type="entry name" value="UPF0145 PROTEIN YBJQ"/>
    <property type="match status" value="1"/>
</dbReference>
<protein>
    <recommendedName>
        <fullName evidence="2">UPF0145 protein HMPREF0724_10846</fullName>
    </recommendedName>
</protein>